<evidence type="ECO:0000313" key="2">
    <source>
        <dbReference type="Proteomes" id="UP000823775"/>
    </source>
</evidence>
<evidence type="ECO:0000313" key="1">
    <source>
        <dbReference type="EMBL" id="MCD9561453.1"/>
    </source>
</evidence>
<keyword evidence="2" id="KW-1185">Reference proteome</keyword>
<feature type="non-terminal residue" evidence="1">
    <location>
        <position position="1"/>
    </location>
</feature>
<reference evidence="1 2" key="1">
    <citation type="journal article" date="2021" name="BMC Genomics">
        <title>Datura genome reveals duplications of psychoactive alkaloid biosynthetic genes and high mutation rate following tissue culture.</title>
        <authorList>
            <person name="Rajewski A."/>
            <person name="Carter-House D."/>
            <person name="Stajich J."/>
            <person name="Litt A."/>
        </authorList>
    </citation>
    <scope>NUCLEOTIDE SEQUENCE [LARGE SCALE GENOMIC DNA]</scope>
    <source>
        <strain evidence="1">AR-01</strain>
    </source>
</reference>
<comment type="caution">
    <text evidence="1">The sequence shown here is derived from an EMBL/GenBank/DDBJ whole genome shotgun (WGS) entry which is preliminary data.</text>
</comment>
<name>A0ABS8UTD3_DATST</name>
<gene>
    <name evidence="1" type="ORF">HAX54_020564</name>
</gene>
<sequence>VYPRGLPPTQMPRVRYQLRWCRFVVVHRAGVDYSDINLLIPTISVLIARPITDGGNLMIIGTEPQAQKSSRRGLSSWAPQALCPWQKAQDKPLLVAPRKG</sequence>
<dbReference type="EMBL" id="JACEIK010002479">
    <property type="protein sequence ID" value="MCD9561453.1"/>
    <property type="molecule type" value="Genomic_DNA"/>
</dbReference>
<organism evidence="1 2">
    <name type="scientific">Datura stramonium</name>
    <name type="common">Jimsonweed</name>
    <name type="synonym">Common thornapple</name>
    <dbReference type="NCBI Taxonomy" id="4076"/>
    <lineage>
        <taxon>Eukaryota</taxon>
        <taxon>Viridiplantae</taxon>
        <taxon>Streptophyta</taxon>
        <taxon>Embryophyta</taxon>
        <taxon>Tracheophyta</taxon>
        <taxon>Spermatophyta</taxon>
        <taxon>Magnoliopsida</taxon>
        <taxon>eudicotyledons</taxon>
        <taxon>Gunneridae</taxon>
        <taxon>Pentapetalae</taxon>
        <taxon>asterids</taxon>
        <taxon>lamiids</taxon>
        <taxon>Solanales</taxon>
        <taxon>Solanaceae</taxon>
        <taxon>Solanoideae</taxon>
        <taxon>Datureae</taxon>
        <taxon>Datura</taxon>
    </lineage>
</organism>
<accession>A0ABS8UTD3</accession>
<dbReference type="Proteomes" id="UP000823775">
    <property type="component" value="Unassembled WGS sequence"/>
</dbReference>
<protein>
    <submittedName>
        <fullName evidence="1">Uncharacterized protein</fullName>
    </submittedName>
</protein>
<proteinExistence type="predicted"/>